<keyword evidence="2 5" id="KW-0238">DNA-binding</keyword>
<keyword evidence="4 5" id="KW-0539">Nucleus</keyword>
<sequence>MRIQTREAFELSITKRHPVIVTKKANKLAICFQDISSVVHICEEQNFPTQRSSNIMFYQDPFLLYQQTSFCHGSSPARSGSQNRSSFRIDDILVPRQPFLVSKQPGFQESRPPAPNANPLKFGMHSILTQRPREDMPLFQDPSPEVLSQLPVYFRVKPTLRTPSGRRCRKSRTVFTDLQLRVLEKTFAEQKYLDTSNRAKLAQTLGLNETQVKTWFQNRRMKWKKESSQNGQESSTSSKDEETGSSEIKETKTEEASTETLKDAGNFYLNEILFNLSINTKVFFMAFPKTLNNKNIHCECWLLHSILSALRSVPHRVSQRPKMFRYQDPALLFYQNPQCVQNNLLLPPPPHYSSHFLEESRICNPSQPCFMTKQTGAFSPPESYGSSVPSQLPFNYGTDPRTFLPTSSGKISNPEPSSTSDITIHHPLPVYFRVKPTLRTPSGKRCRKSRTVFTDLQLRVLEKTFSEQRYLDSTNRAKLSHILGLNEAQVKTWFQNRRMKWKKKVNAKAEKPDSSSTGRKAEKADRPEEKNKKETTTKDTKEQEKNANQLDNSNE</sequence>
<feature type="domain" description="Homeobox" evidence="8">
    <location>
        <begin position="444"/>
        <end position="504"/>
    </location>
</feature>
<keyword evidence="10" id="KW-1185">Reference proteome</keyword>
<accession>A0ABN8MJQ8</accession>
<comment type="caution">
    <text evidence="9">The sequence shown here is derived from an EMBL/GenBank/DDBJ whole genome shotgun (WGS) entry which is preliminary data.</text>
</comment>
<evidence type="ECO:0000259" key="8">
    <source>
        <dbReference type="PROSITE" id="PS50071"/>
    </source>
</evidence>
<dbReference type="CDD" id="cd00086">
    <property type="entry name" value="homeodomain"/>
    <property type="match status" value="2"/>
</dbReference>
<feature type="compositionally biased region" description="Low complexity" evidence="7">
    <location>
        <begin position="228"/>
        <end position="237"/>
    </location>
</feature>
<dbReference type="PROSITE" id="PS00027">
    <property type="entry name" value="HOMEOBOX_1"/>
    <property type="match status" value="2"/>
</dbReference>
<feature type="region of interest" description="Disordered" evidence="7">
    <location>
        <begin position="223"/>
        <end position="257"/>
    </location>
</feature>
<organism evidence="9 10">
    <name type="scientific">Porites evermanni</name>
    <dbReference type="NCBI Taxonomy" id="104178"/>
    <lineage>
        <taxon>Eukaryota</taxon>
        <taxon>Metazoa</taxon>
        <taxon>Cnidaria</taxon>
        <taxon>Anthozoa</taxon>
        <taxon>Hexacorallia</taxon>
        <taxon>Scleractinia</taxon>
        <taxon>Fungiina</taxon>
        <taxon>Poritidae</taxon>
        <taxon>Porites</taxon>
    </lineage>
</organism>
<name>A0ABN8MJQ8_9CNID</name>
<keyword evidence="3 5" id="KW-0371">Homeobox</keyword>
<evidence type="ECO:0000256" key="1">
    <source>
        <dbReference type="ARBA" id="ARBA00004123"/>
    </source>
</evidence>
<evidence type="ECO:0000256" key="5">
    <source>
        <dbReference type="PROSITE-ProRule" id="PRU00108"/>
    </source>
</evidence>
<dbReference type="InterPro" id="IPR017970">
    <property type="entry name" value="Homeobox_CS"/>
</dbReference>
<dbReference type="InterPro" id="IPR001356">
    <property type="entry name" value="HD"/>
</dbReference>
<feature type="DNA-binding region" description="Homeobox" evidence="5">
    <location>
        <begin position="446"/>
        <end position="505"/>
    </location>
</feature>
<dbReference type="PRINTS" id="PR00024">
    <property type="entry name" value="HOMEOBOX"/>
</dbReference>
<dbReference type="Pfam" id="PF00046">
    <property type="entry name" value="Homeodomain"/>
    <property type="match status" value="2"/>
</dbReference>
<evidence type="ECO:0000256" key="6">
    <source>
        <dbReference type="RuleBase" id="RU000682"/>
    </source>
</evidence>
<gene>
    <name evidence="9" type="ORF">PEVE_00037143</name>
</gene>
<evidence type="ECO:0000256" key="7">
    <source>
        <dbReference type="SAM" id="MobiDB-lite"/>
    </source>
</evidence>
<dbReference type="Proteomes" id="UP001159427">
    <property type="component" value="Unassembled WGS sequence"/>
</dbReference>
<dbReference type="SMART" id="SM00389">
    <property type="entry name" value="HOX"/>
    <property type="match status" value="2"/>
</dbReference>
<dbReference type="PRINTS" id="PR00031">
    <property type="entry name" value="HTHREPRESSR"/>
</dbReference>
<protein>
    <recommendedName>
        <fullName evidence="8">Homeobox domain-containing protein</fullName>
    </recommendedName>
</protein>
<feature type="region of interest" description="Disordered" evidence="7">
    <location>
        <begin position="502"/>
        <end position="555"/>
    </location>
</feature>
<feature type="compositionally biased region" description="Basic and acidic residues" evidence="7">
    <location>
        <begin position="507"/>
        <end position="545"/>
    </location>
</feature>
<feature type="compositionally biased region" description="Basic and acidic residues" evidence="7">
    <location>
        <begin position="238"/>
        <end position="255"/>
    </location>
</feature>
<dbReference type="SUPFAM" id="SSF46689">
    <property type="entry name" value="Homeodomain-like"/>
    <property type="match status" value="2"/>
</dbReference>
<feature type="DNA-binding region" description="Homeobox" evidence="5">
    <location>
        <begin position="168"/>
        <end position="227"/>
    </location>
</feature>
<feature type="domain" description="Homeobox" evidence="8">
    <location>
        <begin position="166"/>
        <end position="226"/>
    </location>
</feature>
<dbReference type="PANTHER" id="PTHR24333:SF5">
    <property type="entry name" value="VENT HOMEOBOX"/>
    <property type="match status" value="1"/>
</dbReference>
<reference evidence="9 10" key="1">
    <citation type="submission" date="2022-05" db="EMBL/GenBank/DDBJ databases">
        <authorList>
            <consortium name="Genoscope - CEA"/>
            <person name="William W."/>
        </authorList>
    </citation>
    <scope>NUCLEOTIDE SEQUENCE [LARGE SCALE GENOMIC DNA]</scope>
</reference>
<dbReference type="InterPro" id="IPR020479">
    <property type="entry name" value="HD_metazoa"/>
</dbReference>
<dbReference type="EMBL" id="CALNXI010000602">
    <property type="protein sequence ID" value="CAH3029951.1"/>
    <property type="molecule type" value="Genomic_DNA"/>
</dbReference>
<feature type="compositionally biased region" description="Polar residues" evidence="7">
    <location>
        <begin position="546"/>
        <end position="555"/>
    </location>
</feature>
<dbReference type="PROSITE" id="PS50071">
    <property type="entry name" value="HOMEOBOX_2"/>
    <property type="match status" value="2"/>
</dbReference>
<dbReference type="InterPro" id="IPR000047">
    <property type="entry name" value="HTH_motif"/>
</dbReference>
<comment type="subcellular location">
    <subcellularLocation>
        <location evidence="1 5 6">Nucleus</location>
    </subcellularLocation>
</comment>
<dbReference type="PANTHER" id="PTHR24333">
    <property type="entry name" value="HOMEO BOX HB9 LIKE A-RELATED"/>
    <property type="match status" value="1"/>
</dbReference>
<proteinExistence type="predicted"/>
<dbReference type="InterPro" id="IPR050848">
    <property type="entry name" value="Homeobox_TF"/>
</dbReference>
<evidence type="ECO:0000256" key="2">
    <source>
        <dbReference type="ARBA" id="ARBA00023125"/>
    </source>
</evidence>
<evidence type="ECO:0000313" key="10">
    <source>
        <dbReference type="Proteomes" id="UP001159427"/>
    </source>
</evidence>
<evidence type="ECO:0000313" key="9">
    <source>
        <dbReference type="EMBL" id="CAH3029951.1"/>
    </source>
</evidence>
<evidence type="ECO:0000256" key="3">
    <source>
        <dbReference type="ARBA" id="ARBA00023155"/>
    </source>
</evidence>
<dbReference type="Gene3D" id="1.10.10.60">
    <property type="entry name" value="Homeodomain-like"/>
    <property type="match status" value="2"/>
</dbReference>
<dbReference type="InterPro" id="IPR009057">
    <property type="entry name" value="Homeodomain-like_sf"/>
</dbReference>
<evidence type="ECO:0000256" key="4">
    <source>
        <dbReference type="ARBA" id="ARBA00023242"/>
    </source>
</evidence>